<dbReference type="PROSITE" id="PS51257">
    <property type="entry name" value="PROKAR_LIPOPROTEIN"/>
    <property type="match status" value="1"/>
</dbReference>
<protein>
    <submittedName>
        <fullName evidence="2">Uncharacterized protein</fullName>
    </submittedName>
</protein>
<proteinExistence type="predicted"/>
<evidence type="ECO:0000313" key="2">
    <source>
        <dbReference type="EMBL" id="QED29863.1"/>
    </source>
</evidence>
<dbReference type="EMBL" id="CP042467">
    <property type="protein sequence ID" value="QED29863.1"/>
    <property type="molecule type" value="Genomic_DNA"/>
</dbReference>
<dbReference type="AlphaFoldDB" id="A0A5B8Y0J3"/>
<keyword evidence="3" id="KW-1185">Reference proteome</keyword>
<dbReference type="OrthoDB" id="5512325at2"/>
<feature type="region of interest" description="Disordered" evidence="1">
    <location>
        <begin position="61"/>
        <end position="113"/>
    </location>
</feature>
<evidence type="ECO:0000313" key="3">
    <source>
        <dbReference type="Proteomes" id="UP000321595"/>
    </source>
</evidence>
<gene>
    <name evidence="2" type="ORF">FRD01_22035</name>
</gene>
<accession>A0A5B8Y0J3</accession>
<sequence>MNVFKLIVLSVALLGFACGDPPTKKAGTSSAGTLNLPCYPNDTCNPGLICTDGFCRSMDNPNNPTNNSNNSNNPTNNFNNPTNNFNNPTNNQSNTGNQNNLTNQNNPTNNQNNPVIICGDSFAEGNEACDTSDLRGNTCTSVGFAGGGTLRCQANCAGFDTSSCFRSLCGNGRLDGGELCDGTDLGAQSCTSLGYDSGTLRCTTSCEFDESLCRSNQCGDGLAQGAEQCDGNDLQGLNCQSFGYDDGSLSCGGTCQVDLAGCFNNSSFACGLQQPEGGTCSVNNPNSCACMGCLSQCEVTTTSFPPTTEYSDCVCAVCNGNDGCNTCNNDGQCDPFFESCSCGDCVDHPLC</sequence>
<dbReference type="RefSeq" id="WP_146963096.1">
    <property type="nucleotide sequence ID" value="NZ_CP042467.1"/>
</dbReference>
<reference evidence="2 3" key="1">
    <citation type="submission" date="2019-08" db="EMBL/GenBank/DDBJ databases">
        <authorList>
            <person name="Liang Q."/>
        </authorList>
    </citation>
    <scope>NUCLEOTIDE SEQUENCE [LARGE SCALE GENOMIC DNA]</scope>
    <source>
        <strain evidence="2 3">V1718</strain>
    </source>
</reference>
<name>A0A5B8Y0J3_9DELT</name>
<evidence type="ECO:0000256" key="1">
    <source>
        <dbReference type="SAM" id="MobiDB-lite"/>
    </source>
</evidence>
<dbReference type="Proteomes" id="UP000321595">
    <property type="component" value="Chromosome"/>
</dbReference>
<organism evidence="2 3">
    <name type="scientific">Microvenator marinus</name>
    <dbReference type="NCBI Taxonomy" id="2600177"/>
    <lineage>
        <taxon>Bacteria</taxon>
        <taxon>Deltaproteobacteria</taxon>
        <taxon>Bradymonadales</taxon>
        <taxon>Microvenatoraceae</taxon>
        <taxon>Microvenator</taxon>
    </lineage>
</organism>
<dbReference type="KEGG" id="bbae:FRD01_22035"/>